<dbReference type="InterPro" id="IPR016169">
    <property type="entry name" value="FAD-bd_PCMH_sub2"/>
</dbReference>
<dbReference type="InterPro" id="IPR036318">
    <property type="entry name" value="FAD-bd_PCMH-like_sf"/>
</dbReference>
<dbReference type="FunFam" id="3.30.465.10:FF:000017">
    <property type="entry name" value="Xanthine dehydrogenase, FAD binding subunit"/>
    <property type="match status" value="1"/>
</dbReference>
<dbReference type="InterPro" id="IPR051312">
    <property type="entry name" value="Diverse_Substr_Oxidored"/>
</dbReference>
<comment type="caution">
    <text evidence="5">The sequence shown here is derived from an EMBL/GenBank/DDBJ whole genome shotgun (WGS) entry which is preliminary data.</text>
</comment>
<dbReference type="InterPro" id="IPR036683">
    <property type="entry name" value="CO_DH_flav_C_dom_sf"/>
</dbReference>
<dbReference type="EMBL" id="VTOW01000002">
    <property type="protein sequence ID" value="NKE71493.1"/>
    <property type="molecule type" value="Genomic_DNA"/>
</dbReference>
<evidence type="ECO:0000256" key="2">
    <source>
        <dbReference type="ARBA" id="ARBA00022827"/>
    </source>
</evidence>
<dbReference type="InterPro" id="IPR002346">
    <property type="entry name" value="Mopterin_DH_FAD-bd"/>
</dbReference>
<organism evidence="5 6">
    <name type="scientific">Candidatus Manganitrophus noduliformans</name>
    <dbReference type="NCBI Taxonomy" id="2606439"/>
    <lineage>
        <taxon>Bacteria</taxon>
        <taxon>Pseudomonadati</taxon>
        <taxon>Nitrospirota</taxon>
        <taxon>Nitrospiria</taxon>
        <taxon>Candidatus Troglogloeales</taxon>
        <taxon>Candidatus Manganitrophaceae</taxon>
        <taxon>Candidatus Manganitrophus</taxon>
    </lineage>
</organism>
<evidence type="ECO:0000256" key="3">
    <source>
        <dbReference type="ARBA" id="ARBA00023002"/>
    </source>
</evidence>
<dbReference type="SUPFAM" id="SSF55447">
    <property type="entry name" value="CO dehydrogenase flavoprotein C-terminal domain-like"/>
    <property type="match status" value="1"/>
</dbReference>
<evidence type="ECO:0000259" key="4">
    <source>
        <dbReference type="PROSITE" id="PS51387"/>
    </source>
</evidence>
<sequence>MIPPRFDYFSPGTLPEAISLLQRHGDDAKILAGGHSLIPLMKLRFASPAVLIDINRIPDLAYLRESNGYLAIGALTRESDLDHSELIQTKYPILADTAAVIADPLVRNMATVGGNLAHGDPANDHPATMLAMDAEVVVLGPNGTRAIPVKNLFNGPLSTSLNSDEILTEIRIPIPPLHSGGAYLKIERKVGDFAAAAVAVQLTVGKGNICERIGIGLTNVGPTPIKAIRAEQLLRGQTINDQIIRQAAETASEEAQPSADQRGSVEYKRSLVRVLTTRALNRALQRAMGGKER</sequence>
<dbReference type="PROSITE" id="PS51387">
    <property type="entry name" value="FAD_PCMH"/>
    <property type="match status" value="1"/>
</dbReference>
<dbReference type="Proteomes" id="UP000534783">
    <property type="component" value="Unassembled WGS sequence"/>
</dbReference>
<dbReference type="SUPFAM" id="SSF56176">
    <property type="entry name" value="FAD-binding/transporter-associated domain-like"/>
    <property type="match status" value="1"/>
</dbReference>
<keyword evidence="2" id="KW-0274">FAD</keyword>
<dbReference type="Gene3D" id="3.30.390.50">
    <property type="entry name" value="CO dehydrogenase flavoprotein, C-terminal domain"/>
    <property type="match status" value="1"/>
</dbReference>
<proteinExistence type="predicted"/>
<keyword evidence="6" id="KW-1185">Reference proteome</keyword>
<keyword evidence="1" id="KW-0285">Flavoprotein</keyword>
<evidence type="ECO:0000313" key="5">
    <source>
        <dbReference type="EMBL" id="NKE71493.1"/>
    </source>
</evidence>
<dbReference type="PANTHER" id="PTHR42659:SF2">
    <property type="entry name" value="XANTHINE DEHYDROGENASE SUBUNIT C-RELATED"/>
    <property type="match status" value="1"/>
</dbReference>
<accession>A0A7X6DR10</accession>
<evidence type="ECO:0000313" key="6">
    <source>
        <dbReference type="Proteomes" id="UP000534783"/>
    </source>
</evidence>
<name>A0A7X6DR10_9BACT</name>
<evidence type="ECO:0000256" key="1">
    <source>
        <dbReference type="ARBA" id="ARBA00022630"/>
    </source>
</evidence>
<protein>
    <submittedName>
        <fullName evidence="5">Xanthine dehydrogenase family protein subunit M</fullName>
    </submittedName>
</protein>
<dbReference type="InterPro" id="IPR016166">
    <property type="entry name" value="FAD-bd_PCMH"/>
</dbReference>
<feature type="domain" description="FAD-binding PCMH-type" evidence="4">
    <location>
        <begin position="1"/>
        <end position="177"/>
    </location>
</feature>
<dbReference type="GO" id="GO:0071949">
    <property type="term" value="F:FAD binding"/>
    <property type="evidence" value="ECO:0007669"/>
    <property type="project" value="InterPro"/>
</dbReference>
<keyword evidence="3" id="KW-0560">Oxidoreductase</keyword>
<dbReference type="Gene3D" id="3.30.43.10">
    <property type="entry name" value="Uridine Diphospho-n-acetylenolpyruvylglucosamine Reductase, domain 2"/>
    <property type="match status" value="1"/>
</dbReference>
<dbReference type="SMART" id="SM01092">
    <property type="entry name" value="CO_deh_flav_C"/>
    <property type="match status" value="1"/>
</dbReference>
<dbReference type="InterPro" id="IPR016167">
    <property type="entry name" value="FAD-bd_PCMH_sub1"/>
</dbReference>
<dbReference type="InterPro" id="IPR005107">
    <property type="entry name" value="CO_DH_flav_C"/>
</dbReference>
<dbReference type="GO" id="GO:0016491">
    <property type="term" value="F:oxidoreductase activity"/>
    <property type="evidence" value="ECO:0007669"/>
    <property type="project" value="UniProtKB-KW"/>
</dbReference>
<reference evidence="5 6" key="1">
    <citation type="journal article" date="2020" name="Nature">
        <title>Bacterial chemolithoautotrophy via manganese oxidation.</title>
        <authorList>
            <person name="Yu H."/>
            <person name="Leadbetter J.R."/>
        </authorList>
    </citation>
    <scope>NUCLEOTIDE SEQUENCE [LARGE SCALE GENOMIC DNA]</scope>
    <source>
        <strain evidence="5 6">Mn-1</strain>
    </source>
</reference>
<gene>
    <name evidence="5" type="ORF">MNODULE_12155</name>
</gene>
<dbReference type="Pfam" id="PF00941">
    <property type="entry name" value="FAD_binding_5"/>
    <property type="match status" value="1"/>
</dbReference>
<dbReference type="Pfam" id="PF03450">
    <property type="entry name" value="CO_deh_flav_C"/>
    <property type="match status" value="1"/>
</dbReference>
<dbReference type="RefSeq" id="WP_168060172.1">
    <property type="nucleotide sequence ID" value="NZ_VTOW01000002.1"/>
</dbReference>
<dbReference type="Gene3D" id="3.30.465.10">
    <property type="match status" value="1"/>
</dbReference>
<dbReference type="AlphaFoldDB" id="A0A7X6DR10"/>
<dbReference type="PANTHER" id="PTHR42659">
    <property type="entry name" value="XANTHINE DEHYDROGENASE SUBUNIT C-RELATED"/>
    <property type="match status" value="1"/>
</dbReference>